<dbReference type="EMBL" id="PXYL01000028">
    <property type="protein sequence ID" value="PSJ53799.1"/>
    <property type="molecule type" value="Genomic_DNA"/>
</dbReference>
<keyword evidence="3" id="KW-1185">Reference proteome</keyword>
<name>A0A2P7RUC3_9HYPH</name>
<dbReference type="PANTHER" id="PTHR43685:SF3">
    <property type="entry name" value="SLR2126 PROTEIN"/>
    <property type="match status" value="1"/>
</dbReference>
<dbReference type="GO" id="GO:0016740">
    <property type="term" value="F:transferase activity"/>
    <property type="evidence" value="ECO:0007669"/>
    <property type="project" value="UniProtKB-KW"/>
</dbReference>
<dbReference type="SUPFAM" id="SSF53448">
    <property type="entry name" value="Nucleotide-diphospho-sugar transferases"/>
    <property type="match status" value="1"/>
</dbReference>
<comment type="caution">
    <text evidence="2">The sequence shown here is derived from an EMBL/GenBank/DDBJ whole genome shotgun (WGS) entry which is preliminary data.</text>
</comment>
<accession>A0A2P7RUC3</accession>
<organism evidence="2 3">
    <name type="scientific">Pseudaminobacter soli</name>
    <name type="common">ex Li et al. 2025</name>
    <dbReference type="NCBI Taxonomy" id="1295366"/>
    <lineage>
        <taxon>Bacteria</taxon>
        <taxon>Pseudomonadati</taxon>
        <taxon>Pseudomonadota</taxon>
        <taxon>Alphaproteobacteria</taxon>
        <taxon>Hyphomicrobiales</taxon>
        <taxon>Phyllobacteriaceae</taxon>
        <taxon>Pseudaminobacter</taxon>
    </lineage>
</organism>
<proteinExistence type="predicted"/>
<protein>
    <submittedName>
        <fullName evidence="2">Family 2 glycosyl transferase</fullName>
    </submittedName>
</protein>
<gene>
    <name evidence="2" type="ORF">C7I85_27855</name>
</gene>
<dbReference type="Pfam" id="PF00535">
    <property type="entry name" value="Glycos_transf_2"/>
    <property type="match status" value="1"/>
</dbReference>
<feature type="domain" description="Glycosyltransferase 2-like" evidence="1">
    <location>
        <begin position="4"/>
        <end position="168"/>
    </location>
</feature>
<dbReference type="AlphaFoldDB" id="A0A2P7RUC3"/>
<dbReference type="PANTHER" id="PTHR43685">
    <property type="entry name" value="GLYCOSYLTRANSFERASE"/>
    <property type="match status" value="1"/>
</dbReference>
<dbReference type="InterPro" id="IPR050834">
    <property type="entry name" value="Glycosyltransf_2"/>
</dbReference>
<keyword evidence="2" id="KW-0808">Transferase</keyword>
<dbReference type="InterPro" id="IPR001173">
    <property type="entry name" value="Glyco_trans_2-like"/>
</dbReference>
<reference evidence="2 3" key="1">
    <citation type="submission" date="2018-03" db="EMBL/GenBank/DDBJ databases">
        <title>The draft genome of Mesorhizobium soli JCM 19897.</title>
        <authorList>
            <person name="Li L."/>
            <person name="Liu L."/>
            <person name="Liang L."/>
            <person name="Wang T."/>
            <person name="Zhang X."/>
        </authorList>
    </citation>
    <scope>NUCLEOTIDE SEQUENCE [LARGE SCALE GENOMIC DNA]</scope>
    <source>
        <strain evidence="2 3">JCM 19897</strain>
    </source>
</reference>
<dbReference type="InterPro" id="IPR029044">
    <property type="entry name" value="Nucleotide-diphossugar_trans"/>
</dbReference>
<dbReference type="Proteomes" id="UP000240653">
    <property type="component" value="Unassembled WGS sequence"/>
</dbReference>
<evidence type="ECO:0000313" key="2">
    <source>
        <dbReference type="EMBL" id="PSJ53799.1"/>
    </source>
</evidence>
<dbReference type="OrthoDB" id="9801954at2"/>
<dbReference type="Gene3D" id="3.90.550.10">
    <property type="entry name" value="Spore Coat Polysaccharide Biosynthesis Protein SpsA, Chain A"/>
    <property type="match status" value="1"/>
</dbReference>
<sequence>MSVSVIICAYSHERHAQLNRAIKSVLAQSHRAGELIVVVDHNLPLLNLVSLEFTQAKVIPNSGVQGLSGARNTGIEHASGDIIAFLDDDAIAEPDWLAAMVDQYENPSVIGTGGKVVPLWQVKKPRWFPEEFYWVLGCSYRGQPTHTAQVRNPIGCNMSFRRSVFERVGGFREGIGRTRQDAAGCEETELCIRARQAISGAKILYDPSMVVYHQVTSERLRFDYFWRRCLAEGRSKMQVANAVGVGDALSSERAYVTITLPLGVLRSLAEAFLRFDLWGLARAGSILAGLSFTTAGYVSARLAQMARPA</sequence>
<evidence type="ECO:0000259" key="1">
    <source>
        <dbReference type="Pfam" id="PF00535"/>
    </source>
</evidence>
<evidence type="ECO:0000313" key="3">
    <source>
        <dbReference type="Proteomes" id="UP000240653"/>
    </source>
</evidence>